<keyword evidence="4" id="KW-0378">Hydrolase</keyword>
<evidence type="ECO:0000256" key="8">
    <source>
        <dbReference type="PIRSR" id="PIRSR608901-2"/>
    </source>
</evidence>
<evidence type="ECO:0000256" key="2">
    <source>
        <dbReference type="ARBA" id="ARBA00009780"/>
    </source>
</evidence>
<reference evidence="10" key="1">
    <citation type="submission" date="2023-08" db="EMBL/GenBank/DDBJ databases">
        <authorList>
            <person name="Chen Y."/>
            <person name="Shah S."/>
            <person name="Dougan E. K."/>
            <person name="Thang M."/>
            <person name="Chan C."/>
        </authorList>
    </citation>
    <scope>NUCLEOTIDE SEQUENCE</scope>
</reference>
<feature type="transmembrane region" description="Helical" evidence="9">
    <location>
        <begin position="14"/>
        <end position="33"/>
    </location>
</feature>
<dbReference type="GO" id="GO:0016811">
    <property type="term" value="F:hydrolase activity, acting on carbon-nitrogen (but not peptide) bonds, in linear amides"/>
    <property type="evidence" value="ECO:0007669"/>
    <property type="project" value="InterPro"/>
</dbReference>
<comment type="caution">
    <text evidence="10">The sequence shown here is derived from an EMBL/GenBank/DDBJ whole genome shotgun (WGS) entry which is preliminary data.</text>
</comment>
<gene>
    <name evidence="10" type="ORF">EVOR1521_LOCUS1896</name>
</gene>
<keyword evidence="6 9" id="KW-0472">Membrane</keyword>
<dbReference type="Pfam" id="PF05875">
    <property type="entry name" value="Ceramidase"/>
    <property type="match status" value="1"/>
</dbReference>
<keyword evidence="5 9" id="KW-1133">Transmembrane helix</keyword>
<dbReference type="InterPro" id="IPR008901">
    <property type="entry name" value="ACER"/>
</dbReference>
<dbReference type="GO" id="GO:0046514">
    <property type="term" value="P:ceramide catabolic process"/>
    <property type="evidence" value="ECO:0007669"/>
    <property type="project" value="TreeGrafter"/>
</dbReference>
<proteinExistence type="inferred from homology"/>
<protein>
    <submittedName>
        <fullName evidence="10">Uncharacterized protein</fullName>
    </submittedName>
</protein>
<keyword evidence="7" id="KW-0479">Metal-binding</keyword>
<organism evidence="10 11">
    <name type="scientific">Effrenium voratum</name>
    <dbReference type="NCBI Taxonomy" id="2562239"/>
    <lineage>
        <taxon>Eukaryota</taxon>
        <taxon>Sar</taxon>
        <taxon>Alveolata</taxon>
        <taxon>Dinophyceae</taxon>
        <taxon>Suessiales</taxon>
        <taxon>Symbiodiniaceae</taxon>
        <taxon>Effrenium</taxon>
    </lineage>
</organism>
<evidence type="ECO:0000256" key="7">
    <source>
        <dbReference type="PIRSR" id="PIRSR608901-1"/>
    </source>
</evidence>
<comment type="similarity">
    <text evidence="2">Belongs to the alkaline ceramidase family.</text>
</comment>
<keyword evidence="8" id="KW-0862">Zinc</keyword>
<dbReference type="PANTHER" id="PTHR46187">
    <property type="entry name" value="ALKALINE CERAMIDASE 3"/>
    <property type="match status" value="1"/>
</dbReference>
<dbReference type="GO" id="GO:0046513">
    <property type="term" value="P:ceramide biosynthetic process"/>
    <property type="evidence" value="ECO:0007669"/>
    <property type="project" value="TreeGrafter"/>
</dbReference>
<evidence type="ECO:0000256" key="4">
    <source>
        <dbReference type="ARBA" id="ARBA00022801"/>
    </source>
</evidence>
<feature type="binding site" evidence="7">
    <location>
        <position position="109"/>
    </location>
    <ligand>
        <name>Ca(2+)</name>
        <dbReference type="ChEBI" id="CHEBI:29108"/>
    </ligand>
</feature>
<evidence type="ECO:0000256" key="6">
    <source>
        <dbReference type="ARBA" id="ARBA00023136"/>
    </source>
</evidence>
<comment type="subcellular location">
    <subcellularLocation>
        <location evidence="1">Membrane</location>
        <topology evidence="1">Multi-pass membrane protein</topology>
    </subcellularLocation>
</comment>
<name>A0AA36HM44_9DINO</name>
<evidence type="ECO:0000256" key="5">
    <source>
        <dbReference type="ARBA" id="ARBA00022989"/>
    </source>
</evidence>
<sequence>MEIESLEHNPVPEWVAGMVGVLSGLLVLLVIFLTTNTAEPTKEEAANQRSFRAGLLRSLFGGRLALAVVASFVLWLLLTLAIMVPFFWFSPEAPPKPGLNLTASINFCEGPDFVHSELLAEPVNVVTSFLFYLPVGLVGLLGPKEGRRELRFALSYGSIGLIGFGSGALHASLDAVAQAGDELPMLQLLCCASVVWIPSSPRKACSKLPPGCLG</sequence>
<dbReference type="AlphaFoldDB" id="A0AA36HM44"/>
<accession>A0AA36HM44</accession>
<feature type="transmembrane region" description="Helical" evidence="9">
    <location>
        <begin position="153"/>
        <end position="171"/>
    </location>
</feature>
<dbReference type="EMBL" id="CAUJNA010000089">
    <property type="protein sequence ID" value="CAJ1371618.1"/>
    <property type="molecule type" value="Genomic_DNA"/>
</dbReference>
<keyword evidence="3 9" id="KW-0812">Transmembrane</keyword>
<dbReference type="PANTHER" id="PTHR46187:SF3">
    <property type="entry name" value="ALKALINE CERAMIDASE 3"/>
    <property type="match status" value="1"/>
</dbReference>
<feature type="transmembrane region" description="Helical" evidence="9">
    <location>
        <begin position="123"/>
        <end position="141"/>
    </location>
</feature>
<keyword evidence="11" id="KW-1185">Reference proteome</keyword>
<feature type="binding site" evidence="8">
    <location>
        <position position="170"/>
    </location>
    <ligand>
        <name>Zn(2+)</name>
        <dbReference type="ChEBI" id="CHEBI:29105"/>
        <note>catalytic</note>
    </ligand>
</feature>
<dbReference type="GO" id="GO:0005789">
    <property type="term" value="C:endoplasmic reticulum membrane"/>
    <property type="evidence" value="ECO:0007669"/>
    <property type="project" value="TreeGrafter"/>
</dbReference>
<feature type="transmembrane region" description="Helical" evidence="9">
    <location>
        <begin position="64"/>
        <end position="89"/>
    </location>
</feature>
<comment type="cofactor">
    <cofactor evidence="8">
        <name>Zn(2+)</name>
        <dbReference type="ChEBI" id="CHEBI:29105"/>
    </cofactor>
</comment>
<evidence type="ECO:0000256" key="1">
    <source>
        <dbReference type="ARBA" id="ARBA00004141"/>
    </source>
</evidence>
<evidence type="ECO:0000256" key="3">
    <source>
        <dbReference type="ARBA" id="ARBA00022692"/>
    </source>
</evidence>
<evidence type="ECO:0000256" key="9">
    <source>
        <dbReference type="SAM" id="Phobius"/>
    </source>
</evidence>
<evidence type="ECO:0000313" key="10">
    <source>
        <dbReference type="EMBL" id="CAJ1371618.1"/>
    </source>
</evidence>
<keyword evidence="7" id="KW-0106">Calcium</keyword>
<feature type="binding site" evidence="7">
    <location>
        <position position="121"/>
    </location>
    <ligand>
        <name>Ca(2+)</name>
        <dbReference type="ChEBI" id="CHEBI:29108"/>
    </ligand>
</feature>
<dbReference type="GO" id="GO:0046872">
    <property type="term" value="F:metal ion binding"/>
    <property type="evidence" value="ECO:0007669"/>
    <property type="project" value="UniProtKB-KW"/>
</dbReference>
<dbReference type="Proteomes" id="UP001178507">
    <property type="component" value="Unassembled WGS sequence"/>
</dbReference>
<evidence type="ECO:0000313" key="11">
    <source>
        <dbReference type="Proteomes" id="UP001178507"/>
    </source>
</evidence>